<keyword evidence="2" id="KW-1185">Reference proteome</keyword>
<dbReference type="PANTHER" id="PTHR41260:SF1">
    <property type="entry name" value="PROTEIN ECSC"/>
    <property type="match status" value="1"/>
</dbReference>
<gene>
    <name evidence="1" type="ORF">GCM10011506_14230</name>
</gene>
<organism evidence="1 2">
    <name type="scientific">Marivirga lumbricoides</name>
    <dbReference type="NCBI Taxonomy" id="1046115"/>
    <lineage>
        <taxon>Bacteria</taxon>
        <taxon>Pseudomonadati</taxon>
        <taxon>Bacteroidota</taxon>
        <taxon>Cytophagia</taxon>
        <taxon>Cytophagales</taxon>
        <taxon>Marivirgaceae</taxon>
        <taxon>Marivirga</taxon>
    </lineage>
</organism>
<dbReference type="InterPro" id="IPR024787">
    <property type="entry name" value="EcsC"/>
</dbReference>
<protein>
    <submittedName>
        <fullName evidence="1">ABC transporter-associated protein EcsC</fullName>
    </submittedName>
</protein>
<proteinExistence type="predicted"/>
<dbReference type="RefSeq" id="WP_188462262.1">
    <property type="nucleotide sequence ID" value="NZ_BAABHU010000004.1"/>
</dbReference>
<comment type="caution">
    <text evidence="1">The sequence shown here is derived from an EMBL/GenBank/DDBJ whole genome shotgun (WGS) entry which is preliminary data.</text>
</comment>
<dbReference type="Pfam" id="PF12787">
    <property type="entry name" value="EcsC"/>
    <property type="match status" value="1"/>
</dbReference>
<evidence type="ECO:0000313" key="2">
    <source>
        <dbReference type="Proteomes" id="UP000636010"/>
    </source>
</evidence>
<accession>A0ABQ1LUP0</accession>
<dbReference type="PANTHER" id="PTHR41260">
    <property type="entry name" value="PROTEIN ECSC"/>
    <property type="match status" value="1"/>
</dbReference>
<evidence type="ECO:0000313" key="1">
    <source>
        <dbReference type="EMBL" id="GGC29960.1"/>
    </source>
</evidence>
<dbReference type="Proteomes" id="UP000636010">
    <property type="component" value="Unassembled WGS sequence"/>
</dbReference>
<name>A0ABQ1LUP0_9BACT</name>
<reference evidence="2" key="1">
    <citation type="journal article" date="2019" name="Int. J. Syst. Evol. Microbiol.">
        <title>The Global Catalogue of Microorganisms (GCM) 10K type strain sequencing project: providing services to taxonomists for standard genome sequencing and annotation.</title>
        <authorList>
            <consortium name="The Broad Institute Genomics Platform"/>
            <consortium name="The Broad Institute Genome Sequencing Center for Infectious Disease"/>
            <person name="Wu L."/>
            <person name="Ma J."/>
        </authorList>
    </citation>
    <scope>NUCLEOTIDE SEQUENCE [LARGE SCALE GENOMIC DNA]</scope>
    <source>
        <strain evidence="2">CGMCC 1.10832</strain>
    </source>
</reference>
<sequence>MKIDENAAYFLNTYHEYWVWRMKMSKRPTLLNKMAKGVQHKINGIIPEKVHIVITKAVKEIIRGVLFGAEYTTFQRIQLGTLEEVEQLARKKISIYASSSAAEGAITGFGGFFSSLADFPLWLSLKMKMLFEIANAYGIDVKDYKERLFILHIFQLTFSSQKHRKAIFQIMSDWEQQKELLPNDIHEFDWRTFQLEYRDYIDLAKLIQLIPGIGAISGAYVNHTYTKKLGKNAMNAYRMRIAAYHS</sequence>
<dbReference type="EMBL" id="BMEC01000004">
    <property type="protein sequence ID" value="GGC29960.1"/>
    <property type="molecule type" value="Genomic_DNA"/>
</dbReference>